<dbReference type="SMART" id="SM00252">
    <property type="entry name" value="SH2"/>
    <property type="match status" value="1"/>
</dbReference>
<dbReference type="GO" id="GO:0050851">
    <property type="term" value="P:antigen receptor-mediated signaling pathway"/>
    <property type="evidence" value="ECO:0007669"/>
    <property type="project" value="TreeGrafter"/>
</dbReference>
<sequence>EAEPEAEPELELSDYPWFHGTLSRVRAAQLVLAGGPRSHGLFVIRQSETRPGEYVLTFNFQGKAKAIQDPTTDHTHLCPQHLRLSLNSHGQCHVQHLWFQSVLDMLRHFHTHPIPLESGGSADITLRSYV</sequence>
<dbReference type="PANTHER" id="PTHR10872">
    <property type="entry name" value="SH2B ADAPTER PROTEIN"/>
    <property type="match status" value="1"/>
</dbReference>
<dbReference type="Proteomes" id="UP000475037">
    <property type="component" value="Unassembled WGS sequence"/>
</dbReference>
<feature type="domain" description="SH2" evidence="5">
    <location>
        <begin position="17"/>
        <end position="130"/>
    </location>
</feature>
<dbReference type="GO" id="GO:0005068">
    <property type="term" value="F:transmembrane receptor protein tyrosine kinase adaptor activity"/>
    <property type="evidence" value="ECO:0007669"/>
    <property type="project" value="TreeGrafter"/>
</dbReference>
<protein>
    <submittedName>
        <fullName evidence="6">SH2B2 protein</fullName>
    </submittedName>
</protein>
<dbReference type="InterPro" id="IPR000980">
    <property type="entry name" value="SH2"/>
</dbReference>
<dbReference type="GO" id="GO:0005886">
    <property type="term" value="C:plasma membrane"/>
    <property type="evidence" value="ECO:0007669"/>
    <property type="project" value="TreeGrafter"/>
</dbReference>
<keyword evidence="2" id="KW-0597">Phosphoprotein</keyword>
<name>A0A6G1AG39_CROCR</name>
<keyword evidence="7" id="KW-1185">Reference proteome</keyword>
<reference evidence="6 7" key="1">
    <citation type="submission" date="2019-11" db="EMBL/GenBank/DDBJ databases">
        <authorList>
            <person name="Yang C."/>
            <person name="Li F."/>
        </authorList>
    </citation>
    <scope>NUCLEOTIDE SEQUENCE [LARGE SCALE GENOMIC DNA]</scope>
    <source>
        <strain evidence="6">KB4526</strain>
        <tissue evidence="6">Muscle</tissue>
    </source>
</reference>
<dbReference type="EMBL" id="VOAJ01005307">
    <property type="protein sequence ID" value="KAF0874748.1"/>
    <property type="molecule type" value="Genomic_DNA"/>
</dbReference>
<dbReference type="Pfam" id="PF00017">
    <property type="entry name" value="SH2"/>
    <property type="match status" value="1"/>
</dbReference>
<evidence type="ECO:0000256" key="2">
    <source>
        <dbReference type="ARBA" id="ARBA00022553"/>
    </source>
</evidence>
<gene>
    <name evidence="6" type="primary">Sh2b2</name>
    <name evidence="6" type="ORF">FOF47_R20796</name>
</gene>
<dbReference type="SUPFAM" id="SSF55550">
    <property type="entry name" value="SH2 domain"/>
    <property type="match status" value="1"/>
</dbReference>
<evidence type="ECO:0000259" key="5">
    <source>
        <dbReference type="PROSITE" id="PS50001"/>
    </source>
</evidence>
<dbReference type="PRINTS" id="PR00401">
    <property type="entry name" value="SH2DOMAIN"/>
</dbReference>
<dbReference type="Gene3D" id="3.30.505.10">
    <property type="entry name" value="SH2 domain"/>
    <property type="match status" value="1"/>
</dbReference>
<comment type="similarity">
    <text evidence="1">Belongs to the SH2B adapter family.</text>
</comment>
<dbReference type="PANTHER" id="PTHR10872:SF4">
    <property type="entry name" value="SH2B ADAPTER PROTEIN 2"/>
    <property type="match status" value="1"/>
</dbReference>
<evidence type="ECO:0000256" key="4">
    <source>
        <dbReference type="PROSITE-ProRule" id="PRU00191"/>
    </source>
</evidence>
<organism evidence="6 7">
    <name type="scientific">Crocuta crocuta</name>
    <name type="common">Spotted hyena</name>
    <dbReference type="NCBI Taxonomy" id="9678"/>
    <lineage>
        <taxon>Eukaryota</taxon>
        <taxon>Metazoa</taxon>
        <taxon>Chordata</taxon>
        <taxon>Craniata</taxon>
        <taxon>Vertebrata</taxon>
        <taxon>Euteleostomi</taxon>
        <taxon>Mammalia</taxon>
        <taxon>Eutheria</taxon>
        <taxon>Laurasiatheria</taxon>
        <taxon>Carnivora</taxon>
        <taxon>Feliformia</taxon>
        <taxon>Hyaenidae</taxon>
        <taxon>Crocuta</taxon>
    </lineage>
</organism>
<evidence type="ECO:0000313" key="6">
    <source>
        <dbReference type="EMBL" id="KAF0874748.1"/>
    </source>
</evidence>
<feature type="non-terminal residue" evidence="6">
    <location>
        <position position="1"/>
    </location>
</feature>
<evidence type="ECO:0000256" key="1">
    <source>
        <dbReference type="ARBA" id="ARBA00010220"/>
    </source>
</evidence>
<feature type="non-terminal residue" evidence="6">
    <location>
        <position position="130"/>
    </location>
</feature>
<accession>A0A6G1AG39</accession>
<keyword evidence="3 4" id="KW-0727">SH2 domain</keyword>
<dbReference type="InterPro" id="IPR030523">
    <property type="entry name" value="SH2B"/>
</dbReference>
<dbReference type="GO" id="GO:0035556">
    <property type="term" value="P:intracellular signal transduction"/>
    <property type="evidence" value="ECO:0007669"/>
    <property type="project" value="TreeGrafter"/>
</dbReference>
<dbReference type="AlphaFoldDB" id="A0A6G1AG39"/>
<evidence type="ECO:0000256" key="3">
    <source>
        <dbReference type="ARBA" id="ARBA00022999"/>
    </source>
</evidence>
<dbReference type="FunFam" id="3.30.505.10:FF:000008">
    <property type="entry name" value="SH2B adapter protein 1 isoform 2"/>
    <property type="match status" value="1"/>
</dbReference>
<proteinExistence type="inferred from homology"/>
<dbReference type="InterPro" id="IPR036860">
    <property type="entry name" value="SH2_dom_sf"/>
</dbReference>
<evidence type="ECO:0000313" key="7">
    <source>
        <dbReference type="Proteomes" id="UP000475037"/>
    </source>
</evidence>
<dbReference type="PROSITE" id="PS50001">
    <property type="entry name" value="SH2"/>
    <property type="match status" value="1"/>
</dbReference>
<comment type="caution">
    <text evidence="6">The sequence shown here is derived from an EMBL/GenBank/DDBJ whole genome shotgun (WGS) entry which is preliminary data.</text>
</comment>